<evidence type="ECO:0000256" key="13">
    <source>
        <dbReference type="ARBA" id="ARBA00022842"/>
    </source>
</evidence>
<name>A0AAD9NDY1_9ANNE</name>
<evidence type="ECO:0000256" key="21">
    <source>
        <dbReference type="PIRSR" id="PIRSR000817-1"/>
    </source>
</evidence>
<dbReference type="Pfam" id="PF14792">
    <property type="entry name" value="DNA_pol_B_palm"/>
    <property type="match status" value="1"/>
</dbReference>
<keyword evidence="15" id="KW-0238">DNA-binding</keyword>
<evidence type="ECO:0000256" key="1">
    <source>
        <dbReference type="ARBA" id="ARBA00001936"/>
    </source>
</evidence>
<feature type="compositionally biased region" description="Polar residues" evidence="23">
    <location>
        <begin position="130"/>
        <end position="142"/>
    </location>
</feature>
<feature type="domain" description="BRCT" evidence="24">
    <location>
        <begin position="17"/>
        <end position="116"/>
    </location>
</feature>
<keyword evidence="7" id="KW-0237">DNA synthesis</keyword>
<dbReference type="GO" id="GO:0046872">
    <property type="term" value="F:metal ion binding"/>
    <property type="evidence" value="ECO:0007669"/>
    <property type="project" value="UniProtKB-UniRule"/>
</dbReference>
<dbReference type="SUPFAM" id="SSF47802">
    <property type="entry name" value="DNA polymerase beta, N-terminal domain-like"/>
    <property type="match status" value="1"/>
</dbReference>
<dbReference type="Pfam" id="PF10391">
    <property type="entry name" value="DNA_pol_lambd_f"/>
    <property type="match status" value="1"/>
</dbReference>
<evidence type="ECO:0000256" key="7">
    <source>
        <dbReference type="ARBA" id="ARBA00022634"/>
    </source>
</evidence>
<feature type="compositionally biased region" description="Basic and acidic residues" evidence="23">
    <location>
        <begin position="162"/>
        <end position="179"/>
    </location>
</feature>
<protein>
    <recommendedName>
        <fullName evidence="6">DNA polymerase lambda</fullName>
        <ecNumber evidence="5">2.7.7.7</ecNumber>
    </recommendedName>
</protein>
<dbReference type="Gene3D" id="1.10.150.20">
    <property type="entry name" value="5' to 3' exonuclease, C-terminal subdomain"/>
    <property type="match status" value="1"/>
</dbReference>
<evidence type="ECO:0000256" key="3">
    <source>
        <dbReference type="ARBA" id="ARBA00004123"/>
    </source>
</evidence>
<keyword evidence="8 20" id="KW-0808">Transferase</keyword>
<evidence type="ECO:0000256" key="14">
    <source>
        <dbReference type="ARBA" id="ARBA00022932"/>
    </source>
</evidence>
<comment type="caution">
    <text evidence="25">The sequence shown here is derived from an EMBL/GenBank/DDBJ whole genome shotgun (WGS) entry which is preliminary data.</text>
</comment>
<evidence type="ECO:0000256" key="11">
    <source>
        <dbReference type="ARBA" id="ARBA00022723"/>
    </source>
</evidence>
<dbReference type="InterPro" id="IPR027421">
    <property type="entry name" value="DNA_pol_lamdba_lyase_dom_sf"/>
</dbReference>
<feature type="binding site" evidence="21">
    <location>
        <position position="416"/>
    </location>
    <ligand>
        <name>Mg(2+)</name>
        <dbReference type="ChEBI" id="CHEBI:18420"/>
    </ligand>
</feature>
<evidence type="ECO:0000256" key="9">
    <source>
        <dbReference type="ARBA" id="ARBA00022695"/>
    </source>
</evidence>
<dbReference type="PANTHER" id="PTHR11276:SF28">
    <property type="entry name" value="DNA POLYMERASE LAMBDA"/>
    <property type="match status" value="1"/>
</dbReference>
<keyword evidence="9 20" id="KW-0548">Nucleotidyltransferase</keyword>
<evidence type="ECO:0000256" key="20">
    <source>
        <dbReference type="PIRNR" id="PIRNR000817"/>
    </source>
</evidence>
<keyword evidence="16" id="KW-0234">DNA repair</keyword>
<dbReference type="Pfam" id="PF14791">
    <property type="entry name" value="DNA_pol_B_thumb"/>
    <property type="match status" value="1"/>
</dbReference>
<dbReference type="GO" id="GO:0005634">
    <property type="term" value="C:nucleus"/>
    <property type="evidence" value="ECO:0007669"/>
    <property type="project" value="UniProtKB-SubCell"/>
</dbReference>
<dbReference type="Gene3D" id="3.30.210.10">
    <property type="entry name" value="DNA polymerase, thumb domain"/>
    <property type="match status" value="1"/>
</dbReference>
<dbReference type="InterPro" id="IPR022312">
    <property type="entry name" value="DNA_pol_X"/>
</dbReference>
<dbReference type="AlphaFoldDB" id="A0AAD9NDY1"/>
<dbReference type="Proteomes" id="UP001208570">
    <property type="component" value="Unassembled WGS sequence"/>
</dbReference>
<dbReference type="Gene3D" id="1.10.150.110">
    <property type="entry name" value="DNA polymerase beta, N-terminal domain-like"/>
    <property type="match status" value="1"/>
</dbReference>
<keyword evidence="17" id="KW-0456">Lyase</keyword>
<evidence type="ECO:0000256" key="18">
    <source>
        <dbReference type="ARBA" id="ARBA00023242"/>
    </source>
</evidence>
<dbReference type="Gene3D" id="3.30.460.10">
    <property type="entry name" value="Beta Polymerase, domain 2"/>
    <property type="match status" value="1"/>
</dbReference>
<feature type="region of interest" description="Disordered" evidence="23">
    <location>
        <begin position="126"/>
        <end position="224"/>
    </location>
</feature>
<feature type="compositionally biased region" description="Polar residues" evidence="23">
    <location>
        <begin position="200"/>
        <end position="210"/>
    </location>
</feature>
<dbReference type="GO" id="GO:0016829">
    <property type="term" value="F:lyase activity"/>
    <property type="evidence" value="ECO:0007669"/>
    <property type="project" value="UniProtKB-KW"/>
</dbReference>
<dbReference type="EC" id="2.7.7.7" evidence="5"/>
<dbReference type="InterPro" id="IPR001357">
    <property type="entry name" value="BRCT_dom"/>
</dbReference>
<comment type="similarity">
    <text evidence="4 20">Belongs to the DNA polymerase type-X family.</text>
</comment>
<evidence type="ECO:0000256" key="6">
    <source>
        <dbReference type="ARBA" id="ARBA00016513"/>
    </source>
</evidence>
<keyword evidence="12" id="KW-0227">DNA damage</keyword>
<dbReference type="FunFam" id="3.30.460.10:FF:000020">
    <property type="entry name" value="DNA polymerase lambda"/>
    <property type="match status" value="1"/>
</dbReference>
<dbReference type="InterPro" id="IPR002008">
    <property type="entry name" value="DNA_pol_X_beta-like"/>
</dbReference>
<keyword evidence="26" id="KW-1185">Reference proteome</keyword>
<evidence type="ECO:0000256" key="2">
    <source>
        <dbReference type="ARBA" id="ARBA00001946"/>
    </source>
</evidence>
<evidence type="ECO:0000313" key="26">
    <source>
        <dbReference type="Proteomes" id="UP001208570"/>
    </source>
</evidence>
<dbReference type="InterPro" id="IPR029398">
    <property type="entry name" value="PolB_thumb"/>
</dbReference>
<evidence type="ECO:0000256" key="5">
    <source>
        <dbReference type="ARBA" id="ARBA00012417"/>
    </source>
</evidence>
<accession>A0AAD9NDY1</accession>
<dbReference type="GO" id="GO:0006260">
    <property type="term" value="P:DNA replication"/>
    <property type="evidence" value="ECO:0007669"/>
    <property type="project" value="UniProtKB-KW"/>
</dbReference>
<comment type="cofactor">
    <cofactor evidence="2 21">
        <name>Mg(2+)</name>
        <dbReference type="ChEBI" id="CHEBI:18420"/>
    </cofactor>
</comment>
<feature type="active site" description="Nucleophile; Schiff-base intermediate with DNA; for 5'-dRP lyase activity" evidence="22">
    <location>
        <position position="297"/>
    </location>
</feature>
<dbReference type="SUPFAM" id="SSF81585">
    <property type="entry name" value="PsbU/PolX domain-like"/>
    <property type="match status" value="1"/>
</dbReference>
<dbReference type="GO" id="GO:0003677">
    <property type="term" value="F:DNA binding"/>
    <property type="evidence" value="ECO:0007669"/>
    <property type="project" value="UniProtKB-UniRule"/>
</dbReference>
<dbReference type="PRINTS" id="PR00869">
    <property type="entry name" value="DNAPOLX"/>
</dbReference>
<dbReference type="InterPro" id="IPR002054">
    <property type="entry name" value="DNA-dir_DNA_pol_X"/>
</dbReference>
<reference evidence="25" key="1">
    <citation type="journal article" date="2023" name="Mol. Biol. Evol.">
        <title>Third-Generation Sequencing Reveals the Adaptive Role of the Epigenome in Three Deep-Sea Polychaetes.</title>
        <authorList>
            <person name="Perez M."/>
            <person name="Aroh O."/>
            <person name="Sun Y."/>
            <person name="Lan Y."/>
            <person name="Juniper S.K."/>
            <person name="Young C.R."/>
            <person name="Angers B."/>
            <person name="Qian P.Y."/>
        </authorList>
    </citation>
    <scope>NUCLEOTIDE SEQUENCE</scope>
    <source>
        <strain evidence="25">P08H-3</strain>
    </source>
</reference>
<feature type="binding site" evidence="21">
    <location>
        <position position="477"/>
    </location>
    <ligand>
        <name>Mg(2+)</name>
        <dbReference type="ChEBI" id="CHEBI:18420"/>
    </ligand>
</feature>
<evidence type="ECO:0000256" key="12">
    <source>
        <dbReference type="ARBA" id="ARBA00022763"/>
    </source>
</evidence>
<dbReference type="PROSITE" id="PS00522">
    <property type="entry name" value="DNA_POLYMERASE_X"/>
    <property type="match status" value="1"/>
</dbReference>
<dbReference type="InterPro" id="IPR037160">
    <property type="entry name" value="DNA_Pol_thumb_sf"/>
</dbReference>
<dbReference type="EMBL" id="JAODUP010000036">
    <property type="protein sequence ID" value="KAK2166732.1"/>
    <property type="molecule type" value="Genomic_DNA"/>
</dbReference>
<evidence type="ECO:0000256" key="16">
    <source>
        <dbReference type="ARBA" id="ARBA00023204"/>
    </source>
</evidence>
<comment type="subcellular location">
    <subcellularLocation>
        <location evidence="3 20">Nucleus</location>
    </subcellularLocation>
</comment>
<dbReference type="InterPro" id="IPR010996">
    <property type="entry name" value="HHH_MUS81"/>
</dbReference>
<evidence type="ECO:0000256" key="15">
    <source>
        <dbReference type="ARBA" id="ARBA00023125"/>
    </source>
</evidence>
<dbReference type="SMART" id="SM00483">
    <property type="entry name" value="POLXc"/>
    <property type="match status" value="1"/>
</dbReference>
<feature type="binding site" evidence="21">
    <location>
        <position position="414"/>
    </location>
    <ligand>
        <name>Mg(2+)</name>
        <dbReference type="ChEBI" id="CHEBI:18420"/>
    </ligand>
</feature>
<organism evidence="25 26">
    <name type="scientific">Paralvinella palmiformis</name>
    <dbReference type="NCBI Taxonomy" id="53620"/>
    <lineage>
        <taxon>Eukaryota</taxon>
        <taxon>Metazoa</taxon>
        <taxon>Spiralia</taxon>
        <taxon>Lophotrochozoa</taxon>
        <taxon>Annelida</taxon>
        <taxon>Polychaeta</taxon>
        <taxon>Sedentaria</taxon>
        <taxon>Canalipalpata</taxon>
        <taxon>Terebellida</taxon>
        <taxon>Terebelliformia</taxon>
        <taxon>Alvinellidae</taxon>
        <taxon>Paralvinella</taxon>
    </lineage>
</organism>
<dbReference type="SUPFAM" id="SSF81301">
    <property type="entry name" value="Nucleotidyltransferase"/>
    <property type="match status" value="1"/>
</dbReference>
<evidence type="ECO:0000256" key="17">
    <source>
        <dbReference type="ARBA" id="ARBA00023239"/>
    </source>
</evidence>
<evidence type="ECO:0000256" key="10">
    <source>
        <dbReference type="ARBA" id="ARBA00022705"/>
    </source>
</evidence>
<dbReference type="InterPro" id="IPR036420">
    <property type="entry name" value="BRCT_dom_sf"/>
</dbReference>
<keyword evidence="14" id="KW-0239">DNA-directed DNA polymerase</keyword>
<evidence type="ECO:0000256" key="8">
    <source>
        <dbReference type="ARBA" id="ARBA00022679"/>
    </source>
</evidence>
<dbReference type="InterPro" id="IPR018944">
    <property type="entry name" value="DNA_pol_lambd_fingers_domain"/>
</dbReference>
<dbReference type="Gene3D" id="3.40.50.10190">
    <property type="entry name" value="BRCT domain"/>
    <property type="match status" value="1"/>
</dbReference>
<dbReference type="PROSITE" id="PS50172">
    <property type="entry name" value="BRCT"/>
    <property type="match status" value="1"/>
</dbReference>
<dbReference type="GO" id="GO:0006303">
    <property type="term" value="P:double-strand break repair via nonhomologous end joining"/>
    <property type="evidence" value="ECO:0007669"/>
    <property type="project" value="TreeGrafter"/>
</dbReference>
<dbReference type="FunFam" id="1.10.150.20:FF:000010">
    <property type="entry name" value="DNA polymerase lambda"/>
    <property type="match status" value="1"/>
</dbReference>
<evidence type="ECO:0000256" key="23">
    <source>
        <dbReference type="SAM" id="MobiDB-lite"/>
    </source>
</evidence>
<dbReference type="CDD" id="cd00141">
    <property type="entry name" value="NT_POLXc"/>
    <property type="match status" value="1"/>
</dbReference>
<dbReference type="FunFam" id="1.10.150.110:FF:000004">
    <property type="entry name" value="DNA polymerase lambda"/>
    <property type="match status" value="1"/>
</dbReference>
<feature type="compositionally biased region" description="Acidic residues" evidence="23">
    <location>
        <begin position="183"/>
        <end position="199"/>
    </location>
</feature>
<evidence type="ECO:0000259" key="24">
    <source>
        <dbReference type="PROSITE" id="PS50172"/>
    </source>
</evidence>
<keyword evidence="10" id="KW-0235">DNA replication</keyword>
<evidence type="ECO:0000256" key="19">
    <source>
        <dbReference type="ARBA" id="ARBA00049244"/>
    </source>
</evidence>
<keyword evidence="11 20" id="KW-0479">Metal-binding</keyword>
<comment type="catalytic activity">
    <reaction evidence="19">
        <text>DNA(n) + a 2'-deoxyribonucleoside 5'-triphosphate = DNA(n+1) + diphosphate</text>
        <dbReference type="Rhea" id="RHEA:22508"/>
        <dbReference type="Rhea" id="RHEA-COMP:17339"/>
        <dbReference type="Rhea" id="RHEA-COMP:17340"/>
        <dbReference type="ChEBI" id="CHEBI:33019"/>
        <dbReference type="ChEBI" id="CHEBI:61560"/>
        <dbReference type="ChEBI" id="CHEBI:173112"/>
        <dbReference type="EC" id="2.7.7.7"/>
    </reaction>
</comment>
<evidence type="ECO:0000256" key="22">
    <source>
        <dbReference type="PIRSR" id="PIRSR622312-50"/>
    </source>
</evidence>
<comment type="cofactor">
    <cofactor evidence="1">
        <name>Mn(2+)</name>
        <dbReference type="ChEBI" id="CHEBI:29035"/>
    </cofactor>
</comment>
<sequence length="561" mass="62828">MKRKFEEGLHNPEEKCAKSGFLTEVKAYIVPTGIGKTRCDLFKRQLINNGGEACTEYIPGHVTHVVIDEKIDVERLCRIMEWESPPNPANCKIVRSLWLSHCLRDKHLIDPSSYELDASRYTKNRDVTTSKDTVQLDAQHNPSAGGRLDVANDGQPSTSSVKSDKNFKRSDSLDQKKITSPDQDTDVESDYVPSGDEEGATTSRGDSEQPTAPPSGKSLPKGNWVCARSSAAPRVNYNKHITDKLEALAKTYENTNDKWRAFGYAKAISILKSHRKEIKTFEEAISLPGIGKRLAEKIWEIVESGELRKLNELSSSDEIKAINLFTNIWGVGATTARCWVAQSLRTLDDVREKANLTRVQKIGLKYYDELLDRMPRSEAGEIEKVVKETTQSIDPDLICMACGSYKRGKSTCGDVDVLITHPDGKSHKGVFSRLLAMLRQSGFLTDDLVRQEDSGNQKKYLGVCQLPGDGRFHRRLDIIVVPYDEFACASMYFTGSAHFNRSMRNLAGKMGMSLNEHGLFAGVIRQNHEKITKGYPLKTPDEASIFKHLGLTYRPPSERDH</sequence>
<dbReference type="Pfam" id="PF14716">
    <property type="entry name" value="HHH_8"/>
    <property type="match status" value="1"/>
</dbReference>
<dbReference type="PANTHER" id="PTHR11276">
    <property type="entry name" value="DNA POLYMERASE TYPE-X FAMILY MEMBER"/>
    <property type="match status" value="1"/>
</dbReference>
<dbReference type="InterPro" id="IPR028207">
    <property type="entry name" value="DNA_pol_B_palm_palm"/>
</dbReference>
<evidence type="ECO:0000256" key="4">
    <source>
        <dbReference type="ARBA" id="ARBA00008323"/>
    </source>
</evidence>
<keyword evidence="18 20" id="KW-0539">Nucleus</keyword>
<dbReference type="InterPro" id="IPR043519">
    <property type="entry name" value="NT_sf"/>
</dbReference>
<dbReference type="InterPro" id="IPR019843">
    <property type="entry name" value="DNA_pol-X_BS"/>
</dbReference>
<dbReference type="PIRSF" id="PIRSF000817">
    <property type="entry name" value="DNA_NT"/>
    <property type="match status" value="1"/>
</dbReference>
<evidence type="ECO:0000313" key="25">
    <source>
        <dbReference type="EMBL" id="KAK2166732.1"/>
    </source>
</evidence>
<dbReference type="PRINTS" id="PR00870">
    <property type="entry name" value="DNAPOLXBETA"/>
</dbReference>
<dbReference type="SUPFAM" id="SSF52113">
    <property type="entry name" value="BRCT domain"/>
    <property type="match status" value="1"/>
</dbReference>
<proteinExistence type="inferred from homology"/>
<dbReference type="GO" id="GO:0003887">
    <property type="term" value="F:DNA-directed DNA polymerase activity"/>
    <property type="evidence" value="ECO:0007669"/>
    <property type="project" value="UniProtKB-UniRule"/>
</dbReference>
<keyword evidence="13 20" id="KW-0460">Magnesium</keyword>
<gene>
    <name evidence="25" type="ORF">LSH36_36g08011</name>
</gene>
<dbReference type="InterPro" id="IPR001726">
    <property type="entry name" value="TdT/Mu"/>
</dbReference>